<dbReference type="AlphaFoldDB" id="A0A0G0MMI1"/>
<accession>A0A0G0MMI1</accession>
<gene>
    <name evidence="1" type="ORF">UT24_C0003G0013</name>
</gene>
<sequence length="85" mass="10052">MRKILARHRWVADATITESYDTNEEFRVTHRRFTATVDGYRNFRIYDGELEDGLVKRIIAKVESIKTRIRSGDETILHENTLLEN</sequence>
<dbReference type="EMBL" id="LBWB01000003">
    <property type="protein sequence ID" value="KKR01606.1"/>
    <property type="molecule type" value="Genomic_DNA"/>
</dbReference>
<organism evidence="1 2">
    <name type="scientific">Candidatus Woesebacteria bacterium GW2011_GWB1_39_12</name>
    <dbReference type="NCBI Taxonomy" id="1618574"/>
    <lineage>
        <taxon>Bacteria</taxon>
        <taxon>Candidatus Woeseibacteriota</taxon>
    </lineage>
</organism>
<reference evidence="1 2" key="1">
    <citation type="journal article" date="2015" name="Nature">
        <title>rRNA introns, odd ribosomes, and small enigmatic genomes across a large radiation of phyla.</title>
        <authorList>
            <person name="Brown C.T."/>
            <person name="Hug L.A."/>
            <person name="Thomas B.C."/>
            <person name="Sharon I."/>
            <person name="Castelle C.J."/>
            <person name="Singh A."/>
            <person name="Wilkins M.J."/>
            <person name="Williams K.H."/>
            <person name="Banfield J.F."/>
        </authorList>
    </citation>
    <scope>NUCLEOTIDE SEQUENCE [LARGE SCALE GENOMIC DNA]</scope>
</reference>
<comment type="caution">
    <text evidence="1">The sequence shown here is derived from an EMBL/GenBank/DDBJ whole genome shotgun (WGS) entry which is preliminary data.</text>
</comment>
<proteinExistence type="predicted"/>
<evidence type="ECO:0000313" key="1">
    <source>
        <dbReference type="EMBL" id="KKR01606.1"/>
    </source>
</evidence>
<protein>
    <submittedName>
        <fullName evidence="1">Uncharacterized protein</fullName>
    </submittedName>
</protein>
<evidence type="ECO:0000313" key="2">
    <source>
        <dbReference type="Proteomes" id="UP000033881"/>
    </source>
</evidence>
<name>A0A0G0MMI1_9BACT</name>
<dbReference type="STRING" id="1618574.UT24_C0003G0013"/>
<dbReference type="Proteomes" id="UP000033881">
    <property type="component" value="Unassembled WGS sequence"/>
</dbReference>